<proteinExistence type="predicted"/>
<feature type="transmembrane region" description="Helical" evidence="5">
    <location>
        <begin position="46"/>
        <end position="66"/>
    </location>
</feature>
<sequence>MEAISVYIEPIKIAVLVFPFLALAISAIFFIIQYRRYGRFVVSRALILYSFIFYLLCAYFLVILPLPSIEEVAKLTGPSMELTLGASVQNFLKETVLDIHRPQTYLAAMKQSVFLEPVFNVLLTLPFGIYLRYYFKKSFKQTVLLTFCLSLFFELTQLTGLYFIYPRSYRLFDVNDLLHNTLGGILGYFITPIFTFLLPTREEIDGRSYAKGTEVTYIRRGVAWGIDWLFIGFLTTLITIVLRLFTNDYTITLDNNLIVYFVQIFLYFICLPYLTNGQTLGKKIVRIRVIGDDTTRLSFKALFQRYGLLYMIYFALSRISLALVPGIQSDDYFQIVVSVLLSLMIFAIQAMFVINISWAIIRKNRRLFYEKISHTHIISTIKKRSA</sequence>
<dbReference type="PIRSF" id="PIRSF031578">
    <property type="entry name" value="Uncharacterised_Vanz_RDD-cont"/>
    <property type="match status" value="1"/>
</dbReference>
<evidence type="ECO:0000256" key="3">
    <source>
        <dbReference type="ARBA" id="ARBA00022989"/>
    </source>
</evidence>
<feature type="domain" description="RDD" evidence="7">
    <location>
        <begin position="218"/>
        <end position="369"/>
    </location>
</feature>
<gene>
    <name evidence="8" type="ORF">DOK78_001876</name>
</gene>
<dbReference type="InterPro" id="IPR010432">
    <property type="entry name" value="RDD"/>
</dbReference>
<evidence type="ECO:0000259" key="6">
    <source>
        <dbReference type="Pfam" id="PF04892"/>
    </source>
</evidence>
<accession>A0ABZ2SNW3</accession>
<dbReference type="Proteomes" id="UP000664701">
    <property type="component" value="Chromosome"/>
</dbReference>
<organism evidence="8 9">
    <name type="scientific">Candidatus Enterococcus lowellii</name>
    <dbReference type="NCBI Taxonomy" id="2230877"/>
    <lineage>
        <taxon>Bacteria</taxon>
        <taxon>Bacillati</taxon>
        <taxon>Bacillota</taxon>
        <taxon>Bacilli</taxon>
        <taxon>Lactobacillales</taxon>
        <taxon>Enterococcaceae</taxon>
        <taxon>Enterococcus</taxon>
    </lineage>
</organism>
<evidence type="ECO:0000256" key="2">
    <source>
        <dbReference type="ARBA" id="ARBA00022692"/>
    </source>
</evidence>
<reference evidence="8 9" key="2">
    <citation type="submission" date="2024-03" db="EMBL/GenBank/DDBJ databases">
        <title>The Genome Sequence of Enterococcus sp. DIV2402.</title>
        <authorList>
            <consortium name="The Broad Institute Genomics Platform"/>
            <consortium name="The Broad Institute Microbial Omics Core"/>
            <consortium name="The Broad Institute Genomic Center for Infectious Diseases"/>
            <person name="Earl A."/>
            <person name="Manson A."/>
            <person name="Gilmore M."/>
            <person name="Schwartman J."/>
            <person name="Shea T."/>
            <person name="Abouelleil A."/>
            <person name="Cao P."/>
            <person name="Chapman S."/>
            <person name="Cusick C."/>
            <person name="Young S."/>
            <person name="Neafsey D."/>
            <person name="Nusbaum C."/>
            <person name="Birren B."/>
        </authorList>
    </citation>
    <scope>NUCLEOTIDE SEQUENCE [LARGE SCALE GENOMIC DNA]</scope>
    <source>
        <strain evidence="8 9">DIV2402</strain>
    </source>
</reference>
<feature type="transmembrane region" description="Helical" evidence="5">
    <location>
        <begin position="177"/>
        <end position="200"/>
    </location>
</feature>
<dbReference type="PANTHER" id="PTHR36834:SF1">
    <property type="entry name" value="INTEGRAL MEMBRANE PROTEIN"/>
    <property type="match status" value="1"/>
</dbReference>
<keyword evidence="2 5" id="KW-0812">Transmembrane</keyword>
<evidence type="ECO:0008006" key="10">
    <source>
        <dbReference type="Google" id="ProtNLM"/>
    </source>
</evidence>
<evidence type="ECO:0000256" key="5">
    <source>
        <dbReference type="SAM" id="Phobius"/>
    </source>
</evidence>
<dbReference type="Pfam" id="PF06271">
    <property type="entry name" value="RDD"/>
    <property type="match status" value="1"/>
</dbReference>
<keyword evidence="3 5" id="KW-1133">Transmembrane helix</keyword>
<evidence type="ECO:0000313" key="8">
    <source>
        <dbReference type="EMBL" id="WYJ77238.1"/>
    </source>
</evidence>
<feature type="transmembrane region" description="Helical" evidence="5">
    <location>
        <begin position="118"/>
        <end position="135"/>
    </location>
</feature>
<feature type="transmembrane region" description="Helical" evidence="5">
    <location>
        <begin position="221"/>
        <end position="245"/>
    </location>
</feature>
<evidence type="ECO:0000259" key="7">
    <source>
        <dbReference type="Pfam" id="PF06271"/>
    </source>
</evidence>
<evidence type="ECO:0000256" key="4">
    <source>
        <dbReference type="ARBA" id="ARBA00023136"/>
    </source>
</evidence>
<dbReference type="InterPro" id="IPR006976">
    <property type="entry name" value="VanZ-like"/>
</dbReference>
<dbReference type="PANTHER" id="PTHR36834">
    <property type="entry name" value="MEMBRANE PROTEIN-RELATED"/>
    <property type="match status" value="1"/>
</dbReference>
<comment type="subcellular location">
    <subcellularLocation>
        <location evidence="1">Membrane</location>
        <topology evidence="1">Multi-pass membrane protein</topology>
    </subcellularLocation>
</comment>
<feature type="transmembrane region" description="Helical" evidence="5">
    <location>
        <begin position="257"/>
        <end position="274"/>
    </location>
</feature>
<protein>
    <recommendedName>
        <fullName evidence="10">RDD family protein</fullName>
    </recommendedName>
</protein>
<feature type="domain" description="VanZ-like" evidence="6">
    <location>
        <begin position="51"/>
        <end position="194"/>
    </location>
</feature>
<dbReference type="EMBL" id="CP147251">
    <property type="protein sequence ID" value="WYJ77238.1"/>
    <property type="molecule type" value="Genomic_DNA"/>
</dbReference>
<dbReference type="InterPro" id="IPR021192">
    <property type="entry name" value="UCP031578_Vanz/RDD"/>
</dbReference>
<feature type="transmembrane region" description="Helical" evidence="5">
    <location>
        <begin position="142"/>
        <end position="165"/>
    </location>
</feature>
<evidence type="ECO:0000256" key="1">
    <source>
        <dbReference type="ARBA" id="ARBA00004141"/>
    </source>
</evidence>
<name>A0ABZ2SNW3_9ENTE</name>
<feature type="transmembrane region" description="Helical" evidence="5">
    <location>
        <begin position="13"/>
        <end position="34"/>
    </location>
</feature>
<keyword evidence="9" id="KW-1185">Reference proteome</keyword>
<keyword evidence="4 5" id="KW-0472">Membrane</keyword>
<reference evidence="8 9" key="1">
    <citation type="submission" date="2021-03" db="EMBL/GenBank/DDBJ databases">
        <authorList>
            <person name="Gilmore M.S."/>
            <person name="Schwartzman J."/>
            <person name="Van Tyne D."/>
            <person name="Martin M."/>
            <person name="Earl A.M."/>
            <person name="Manson A.L."/>
            <person name="Straub T."/>
            <person name="Salamzade R."/>
            <person name="Saavedra J."/>
            <person name="Lebreton F."/>
            <person name="Prichula J."/>
            <person name="Schaufler K."/>
            <person name="Gaca A."/>
            <person name="Sgardioli B."/>
            <person name="Wagenaar J."/>
            <person name="Strong T."/>
        </authorList>
    </citation>
    <scope>NUCLEOTIDE SEQUENCE [LARGE SCALE GENOMIC DNA]</scope>
    <source>
        <strain evidence="8 9">DIV2402</strain>
    </source>
</reference>
<dbReference type="InterPro" id="IPR053150">
    <property type="entry name" value="Teicoplanin_resist-assoc"/>
</dbReference>
<feature type="transmembrane region" description="Helical" evidence="5">
    <location>
        <begin position="333"/>
        <end position="361"/>
    </location>
</feature>
<dbReference type="Pfam" id="PF04892">
    <property type="entry name" value="VanZ"/>
    <property type="match status" value="1"/>
</dbReference>
<evidence type="ECO:0000313" key="9">
    <source>
        <dbReference type="Proteomes" id="UP000664701"/>
    </source>
</evidence>
<feature type="transmembrane region" description="Helical" evidence="5">
    <location>
        <begin position="306"/>
        <end position="327"/>
    </location>
</feature>